<dbReference type="Proteomes" id="UP000291838">
    <property type="component" value="Unassembled WGS sequence"/>
</dbReference>
<feature type="region of interest" description="Disordered" evidence="1">
    <location>
        <begin position="1"/>
        <end position="22"/>
    </location>
</feature>
<sequence>MTHRVPHSPLPIDQSEVTYEHGPDSTAVASVAGGRTTRLEIADSQAFPGTTRTVWVHEPAEPSDAPLPVVVFQDGAGFLDPDDEMRAAVVLDNLVASGAIPATVGVFVDPGEDHRNAEYDAADATYAGFLVDEVLPRVSEVVRVSERPEDRALCGFSSGGNASFTAAWHRPDAFGRVIGLSSSFPQVAADYPRLIAEEDARPLRILLQVGHRDLGWDEAEDNWVAANLEVGAALLRRGYDVRLVVGDGGHDGNHGGVLLPDALRWLWR</sequence>
<dbReference type="PANTHER" id="PTHR48098:SF3">
    <property type="entry name" value="IRON(III) ENTEROBACTIN ESTERASE"/>
    <property type="match status" value="1"/>
</dbReference>
<dbReference type="EMBL" id="SDWS01000004">
    <property type="protein sequence ID" value="RYB90660.1"/>
    <property type="molecule type" value="Genomic_DNA"/>
</dbReference>
<evidence type="ECO:0000256" key="1">
    <source>
        <dbReference type="SAM" id="MobiDB-lite"/>
    </source>
</evidence>
<dbReference type="OrthoDB" id="9775130at2"/>
<accession>A0A4Q2RP31</accession>
<dbReference type="InterPro" id="IPR000801">
    <property type="entry name" value="Esterase-like"/>
</dbReference>
<dbReference type="InterPro" id="IPR029058">
    <property type="entry name" value="AB_hydrolase_fold"/>
</dbReference>
<dbReference type="RefSeq" id="WP_129475225.1">
    <property type="nucleotide sequence ID" value="NZ_SDWS01000004.1"/>
</dbReference>
<evidence type="ECO:0008006" key="4">
    <source>
        <dbReference type="Google" id="ProtNLM"/>
    </source>
</evidence>
<organism evidence="2 3">
    <name type="scientific">Nocardioides glacieisoli</name>
    <dbReference type="NCBI Taxonomy" id="1168730"/>
    <lineage>
        <taxon>Bacteria</taxon>
        <taxon>Bacillati</taxon>
        <taxon>Actinomycetota</taxon>
        <taxon>Actinomycetes</taxon>
        <taxon>Propionibacteriales</taxon>
        <taxon>Nocardioidaceae</taxon>
        <taxon>Nocardioides</taxon>
    </lineage>
</organism>
<protein>
    <recommendedName>
        <fullName evidence="4">Esterase family protein</fullName>
    </recommendedName>
</protein>
<evidence type="ECO:0000313" key="2">
    <source>
        <dbReference type="EMBL" id="RYB90660.1"/>
    </source>
</evidence>
<proteinExistence type="predicted"/>
<keyword evidence="3" id="KW-1185">Reference proteome</keyword>
<gene>
    <name evidence="2" type="ORF">EUA06_10195</name>
</gene>
<dbReference type="Gene3D" id="3.40.50.1820">
    <property type="entry name" value="alpha/beta hydrolase"/>
    <property type="match status" value="1"/>
</dbReference>
<name>A0A4Q2RP31_9ACTN</name>
<reference evidence="2 3" key="1">
    <citation type="submission" date="2019-01" db="EMBL/GenBank/DDBJ databases">
        <title>Novel species of Nocardioides.</title>
        <authorList>
            <person name="Liu Q."/>
            <person name="Xin Y.-H."/>
        </authorList>
    </citation>
    <scope>NUCLEOTIDE SEQUENCE [LARGE SCALE GENOMIC DNA]</scope>
    <source>
        <strain evidence="2 3">HLT3-15</strain>
    </source>
</reference>
<dbReference type="PANTHER" id="PTHR48098">
    <property type="entry name" value="ENTEROCHELIN ESTERASE-RELATED"/>
    <property type="match status" value="1"/>
</dbReference>
<dbReference type="AlphaFoldDB" id="A0A4Q2RP31"/>
<dbReference type="InterPro" id="IPR050583">
    <property type="entry name" value="Mycobacterial_A85_antigen"/>
</dbReference>
<evidence type="ECO:0000313" key="3">
    <source>
        <dbReference type="Proteomes" id="UP000291838"/>
    </source>
</evidence>
<comment type="caution">
    <text evidence="2">The sequence shown here is derived from an EMBL/GenBank/DDBJ whole genome shotgun (WGS) entry which is preliminary data.</text>
</comment>
<dbReference type="Pfam" id="PF00756">
    <property type="entry name" value="Esterase"/>
    <property type="match status" value="1"/>
</dbReference>
<dbReference type="SUPFAM" id="SSF53474">
    <property type="entry name" value="alpha/beta-Hydrolases"/>
    <property type="match status" value="1"/>
</dbReference>